<accession>A0ABU5NEA3</accession>
<keyword evidence="3" id="KW-1185">Reference proteome</keyword>
<organism evidence="2 3">
    <name type="scientific">Candidatus Megaera venefica</name>
    <dbReference type="NCBI Taxonomy" id="2055910"/>
    <lineage>
        <taxon>Bacteria</taxon>
        <taxon>Pseudomonadati</taxon>
        <taxon>Pseudomonadota</taxon>
        <taxon>Alphaproteobacteria</taxon>
        <taxon>Rickettsiales</taxon>
        <taxon>Rickettsiaceae</taxon>
        <taxon>Candidatus Megaera</taxon>
    </lineage>
</organism>
<evidence type="ECO:0000313" key="3">
    <source>
        <dbReference type="Proteomes" id="UP001291687"/>
    </source>
</evidence>
<proteinExistence type="predicted"/>
<dbReference type="RefSeq" id="WP_322777404.1">
    <property type="nucleotide sequence ID" value="NZ_JARJFB010000152.1"/>
</dbReference>
<gene>
    <name evidence="2" type="ORF">Megvenef_01476</name>
</gene>
<dbReference type="EMBL" id="JARJFB010000152">
    <property type="protein sequence ID" value="MEA0971497.1"/>
    <property type="molecule type" value="Genomic_DNA"/>
</dbReference>
<feature type="coiled-coil region" evidence="1">
    <location>
        <begin position="1"/>
        <end position="31"/>
    </location>
</feature>
<comment type="caution">
    <text evidence="2">The sequence shown here is derived from an EMBL/GenBank/DDBJ whole genome shotgun (WGS) entry which is preliminary data.</text>
</comment>
<name>A0ABU5NEA3_9RICK</name>
<sequence length="151" mass="17507">MQNVVEQKVRLEQKKNRLLAEETRLKLKERKMRTRHLIEVGGLVTKAGLDYLATNTLYGALLSIASSLETNQVIKDEWTKIGKTKLDQEQTTKHAVILKFEQEPSSEIRQAVRKYGLKWNKLRTEWYGYVNDLDSLKVELNTAAHNLEIIN</sequence>
<evidence type="ECO:0000256" key="1">
    <source>
        <dbReference type="SAM" id="Coils"/>
    </source>
</evidence>
<dbReference type="InterPro" id="IPR009444">
    <property type="entry name" value="Conjugal_tfr_TraD_a-type"/>
</dbReference>
<keyword evidence="1" id="KW-0175">Coiled coil</keyword>
<dbReference type="Pfam" id="PF06412">
    <property type="entry name" value="TraD"/>
    <property type="match status" value="1"/>
</dbReference>
<evidence type="ECO:0000313" key="2">
    <source>
        <dbReference type="EMBL" id="MEA0971497.1"/>
    </source>
</evidence>
<protein>
    <submittedName>
        <fullName evidence="2">Conjugal transfer protein TraD</fullName>
    </submittedName>
</protein>
<reference evidence="2 3" key="1">
    <citation type="submission" date="2023-03" db="EMBL/GenBank/DDBJ databases">
        <title>Host association and intracellularity evolved multiple times independently in the Rickettsiales.</title>
        <authorList>
            <person name="Castelli M."/>
            <person name="Nardi T."/>
            <person name="Gammuto L."/>
            <person name="Bellinzona G."/>
            <person name="Sabaneyeva E."/>
            <person name="Potekhin A."/>
            <person name="Serra V."/>
            <person name="Petroni G."/>
            <person name="Sassera D."/>
        </authorList>
    </citation>
    <scope>NUCLEOTIDE SEQUENCE [LARGE SCALE GENOMIC DNA]</scope>
    <source>
        <strain evidence="2 3">Sr 2-6</strain>
    </source>
</reference>
<dbReference type="Proteomes" id="UP001291687">
    <property type="component" value="Unassembled WGS sequence"/>
</dbReference>